<evidence type="ECO:0000256" key="1">
    <source>
        <dbReference type="ARBA" id="ARBA00012513"/>
    </source>
</evidence>
<keyword evidence="4 7" id="KW-0547">Nucleotide-binding</keyword>
<dbReference type="EC" id="2.7.11.1" evidence="1"/>
<evidence type="ECO:0000313" key="11">
    <source>
        <dbReference type="EMBL" id="SNT10841.1"/>
    </source>
</evidence>
<keyword evidence="3" id="KW-0808">Transferase</keyword>
<name>A0A239JYC0_9ACTN</name>
<keyword evidence="6 7" id="KW-0067">ATP-binding</keyword>
<keyword evidence="5 11" id="KW-0418">Kinase</keyword>
<keyword evidence="9" id="KW-0812">Transmembrane</keyword>
<dbReference type="PROSITE" id="PS00107">
    <property type="entry name" value="PROTEIN_KINASE_ATP"/>
    <property type="match status" value="1"/>
</dbReference>
<protein>
    <recommendedName>
        <fullName evidence="1">non-specific serine/threonine protein kinase</fullName>
        <ecNumber evidence="1">2.7.11.1</ecNumber>
    </recommendedName>
</protein>
<evidence type="ECO:0000256" key="6">
    <source>
        <dbReference type="ARBA" id="ARBA00022840"/>
    </source>
</evidence>
<dbReference type="EMBL" id="FZOF01000014">
    <property type="protein sequence ID" value="SNT10841.1"/>
    <property type="molecule type" value="Genomic_DNA"/>
</dbReference>
<dbReference type="Proteomes" id="UP000198280">
    <property type="component" value="Unassembled WGS sequence"/>
</dbReference>
<dbReference type="SUPFAM" id="SSF56112">
    <property type="entry name" value="Protein kinase-like (PK-like)"/>
    <property type="match status" value="1"/>
</dbReference>
<keyword evidence="9" id="KW-1133">Transmembrane helix</keyword>
<evidence type="ECO:0000256" key="4">
    <source>
        <dbReference type="ARBA" id="ARBA00022741"/>
    </source>
</evidence>
<dbReference type="PROSITE" id="PS50011">
    <property type="entry name" value="PROTEIN_KINASE_DOM"/>
    <property type="match status" value="1"/>
</dbReference>
<keyword evidence="2 11" id="KW-0723">Serine/threonine-protein kinase</keyword>
<reference evidence="11 12" key="1">
    <citation type="submission" date="2017-06" db="EMBL/GenBank/DDBJ databases">
        <authorList>
            <person name="Kim H.J."/>
            <person name="Triplett B.A."/>
        </authorList>
    </citation>
    <scope>NUCLEOTIDE SEQUENCE [LARGE SCALE GENOMIC DNA]</scope>
    <source>
        <strain evidence="11 12">CGMCC 4.1858</strain>
    </source>
</reference>
<dbReference type="AlphaFoldDB" id="A0A239JYC0"/>
<dbReference type="Gene3D" id="3.30.200.20">
    <property type="entry name" value="Phosphorylase Kinase, domain 1"/>
    <property type="match status" value="1"/>
</dbReference>
<keyword evidence="12" id="KW-1185">Reference proteome</keyword>
<evidence type="ECO:0000256" key="5">
    <source>
        <dbReference type="ARBA" id="ARBA00022777"/>
    </source>
</evidence>
<evidence type="ECO:0000256" key="7">
    <source>
        <dbReference type="PROSITE-ProRule" id="PRU10141"/>
    </source>
</evidence>
<dbReference type="RefSeq" id="WP_089226216.1">
    <property type="nucleotide sequence ID" value="NZ_FZOF01000014.1"/>
</dbReference>
<evidence type="ECO:0000256" key="9">
    <source>
        <dbReference type="SAM" id="Phobius"/>
    </source>
</evidence>
<keyword evidence="9" id="KW-0472">Membrane</keyword>
<feature type="domain" description="Protein kinase" evidence="10">
    <location>
        <begin position="9"/>
        <end position="266"/>
    </location>
</feature>
<dbReference type="SMART" id="SM00220">
    <property type="entry name" value="S_TKc"/>
    <property type="match status" value="1"/>
</dbReference>
<gene>
    <name evidence="11" type="ORF">SAMN05216252_11498</name>
</gene>
<accession>A0A239JYC0</accession>
<evidence type="ECO:0000256" key="8">
    <source>
        <dbReference type="SAM" id="MobiDB-lite"/>
    </source>
</evidence>
<dbReference type="CDD" id="cd14014">
    <property type="entry name" value="STKc_PknB_like"/>
    <property type="match status" value="1"/>
</dbReference>
<dbReference type="PANTHER" id="PTHR43289">
    <property type="entry name" value="MITOGEN-ACTIVATED PROTEIN KINASE KINASE KINASE 20-RELATED"/>
    <property type="match status" value="1"/>
</dbReference>
<sequence>MTRLVAGRYRLISELGRGGMGVVWLARDELLGREVAVKEVKAPPGLEDREVERLYARLQQEGIAAARVEHPNVIKVYDVAMAEGSPWIVMELVRGVTLDDVLDAEGPVDPRRAAGIGGKVLEALRAGHAAGVLHRDVKPGNVLIGNDGRVVLTDFGIAMIEGSSAITRTGELVGSPEYLAPERALGRRPGPESDLWSLGVLLYVAVEGGSPFRRETALSTMRAVVDEELPAPRRAGPLAPVITGLLQKDPAARPTGEEVQRRLDALAAGRTPPGAGTAYATTQAAVPLPPGPGGTPFRSTPVSSTPIGPTAPVGAGYGAAPADGPRARPRRAAVAMAAGVLALALGIGGVAYALLDEDPAGGSGRGTTAGNTPDGGRTPSATGSQDDDGDADASGYEATAGGGSGSPHTSAPPSTPAQVNVHVTVSAVRDTYTGSCPPPAAQAPSFSAVVTVDRTPVTVSYRWTSSAGGSDHAWQTLDFPAGGPKSRTVPYTEPSYEPDGTIEGWVAFAVRSPVRAESVHVPFTVTCRAPSPSPSASDGTAPSP</sequence>
<dbReference type="InterPro" id="IPR008271">
    <property type="entry name" value="Ser/Thr_kinase_AS"/>
</dbReference>
<feature type="region of interest" description="Disordered" evidence="8">
    <location>
        <begin position="363"/>
        <end position="418"/>
    </location>
</feature>
<dbReference type="Pfam" id="PF00069">
    <property type="entry name" value="Pkinase"/>
    <property type="match status" value="1"/>
</dbReference>
<organism evidence="11 12">
    <name type="scientific">Actinacidiphila glaucinigra</name>
    <dbReference type="NCBI Taxonomy" id="235986"/>
    <lineage>
        <taxon>Bacteria</taxon>
        <taxon>Bacillati</taxon>
        <taxon>Actinomycetota</taxon>
        <taxon>Actinomycetes</taxon>
        <taxon>Kitasatosporales</taxon>
        <taxon>Streptomycetaceae</taxon>
        <taxon>Actinacidiphila</taxon>
    </lineage>
</organism>
<dbReference type="InterPro" id="IPR017441">
    <property type="entry name" value="Protein_kinase_ATP_BS"/>
</dbReference>
<feature type="binding site" evidence="7">
    <location>
        <position position="38"/>
    </location>
    <ligand>
        <name>ATP</name>
        <dbReference type="ChEBI" id="CHEBI:30616"/>
    </ligand>
</feature>
<dbReference type="PANTHER" id="PTHR43289:SF6">
    <property type="entry name" value="SERINE_THREONINE-PROTEIN KINASE NEKL-3"/>
    <property type="match status" value="1"/>
</dbReference>
<evidence type="ECO:0000256" key="2">
    <source>
        <dbReference type="ARBA" id="ARBA00022527"/>
    </source>
</evidence>
<proteinExistence type="predicted"/>
<dbReference type="InterPro" id="IPR000719">
    <property type="entry name" value="Prot_kinase_dom"/>
</dbReference>
<evidence type="ECO:0000256" key="3">
    <source>
        <dbReference type="ARBA" id="ARBA00022679"/>
    </source>
</evidence>
<dbReference type="Gene3D" id="1.10.510.10">
    <property type="entry name" value="Transferase(Phosphotransferase) domain 1"/>
    <property type="match status" value="1"/>
</dbReference>
<dbReference type="GO" id="GO:0005524">
    <property type="term" value="F:ATP binding"/>
    <property type="evidence" value="ECO:0007669"/>
    <property type="project" value="UniProtKB-UniRule"/>
</dbReference>
<evidence type="ECO:0000259" key="10">
    <source>
        <dbReference type="PROSITE" id="PS50011"/>
    </source>
</evidence>
<dbReference type="OrthoDB" id="9762169at2"/>
<dbReference type="InterPro" id="IPR011009">
    <property type="entry name" value="Kinase-like_dom_sf"/>
</dbReference>
<evidence type="ECO:0000313" key="12">
    <source>
        <dbReference type="Proteomes" id="UP000198280"/>
    </source>
</evidence>
<dbReference type="PROSITE" id="PS00108">
    <property type="entry name" value="PROTEIN_KINASE_ST"/>
    <property type="match status" value="1"/>
</dbReference>
<dbReference type="GO" id="GO:0004674">
    <property type="term" value="F:protein serine/threonine kinase activity"/>
    <property type="evidence" value="ECO:0007669"/>
    <property type="project" value="UniProtKB-KW"/>
</dbReference>
<feature type="transmembrane region" description="Helical" evidence="9">
    <location>
        <begin position="333"/>
        <end position="355"/>
    </location>
</feature>